<evidence type="ECO:0000256" key="6">
    <source>
        <dbReference type="RuleBase" id="RU365089"/>
    </source>
</evidence>
<accession>A0A2N0ZAM9</accession>
<sequence length="388" mass="45934">MSSSINNSDFTNQLEEIIKSFIQERLEIIMKAELDNYLKVERPNHPNSKNGYYKRSLDTRYGKIEELSVPRDRRGEFQTQLFAPYQRRDGWLEETIIKMYQSGMSTREVGKFIERILGSSYSPTTISNITEVAMEDIQAWQQRELHPRYSVLYLDGMYIKLRRDTVANEVIYFAIGVTVEGYRELLGFYIGGQESALGWQEMLQDLYQRGLKEVLLGVFDGLPGLEEAFKSLYPKADVQRCVVHKVRHTLNRVRKKDREEVAEDLKAIYRSFTHSQAEEQFYMFQEKWQNKYPREVSSWEKDLPVLLTFLKYPSSIRSVIYTTNWIERTIKDIRKRLKPMNSLPDIKAAEKIVYLTVQGINEKWSERKLRGFVSAYQALYDMFEERYR</sequence>
<name>A0A2N0ZAM9_9BACI</name>
<evidence type="ECO:0000313" key="8">
    <source>
        <dbReference type="Proteomes" id="UP000233343"/>
    </source>
</evidence>
<comment type="similarity">
    <text evidence="2 6">Belongs to the transposase mutator family.</text>
</comment>
<protein>
    <recommendedName>
        <fullName evidence="6">Mutator family transposase</fullName>
    </recommendedName>
</protein>
<dbReference type="GO" id="GO:0004803">
    <property type="term" value="F:transposase activity"/>
    <property type="evidence" value="ECO:0007669"/>
    <property type="project" value="UniProtKB-UniRule"/>
</dbReference>
<dbReference type="PANTHER" id="PTHR33217">
    <property type="entry name" value="TRANSPOSASE FOR INSERTION SEQUENCE ELEMENT IS1081"/>
    <property type="match status" value="1"/>
</dbReference>
<organism evidence="7 8">
    <name type="scientific">Cytobacillus horneckiae</name>
    <dbReference type="NCBI Taxonomy" id="549687"/>
    <lineage>
        <taxon>Bacteria</taxon>
        <taxon>Bacillati</taxon>
        <taxon>Bacillota</taxon>
        <taxon>Bacilli</taxon>
        <taxon>Bacillales</taxon>
        <taxon>Bacillaceae</taxon>
        <taxon>Cytobacillus</taxon>
    </lineage>
</organism>
<proteinExistence type="inferred from homology"/>
<keyword evidence="4 6" id="KW-0238">DNA-binding</keyword>
<dbReference type="AlphaFoldDB" id="A0A2N0ZAM9"/>
<dbReference type="EMBL" id="PISD01000064">
    <property type="protein sequence ID" value="PKG26564.1"/>
    <property type="molecule type" value="Genomic_DNA"/>
</dbReference>
<gene>
    <name evidence="7" type="ORF">CWS20_23350</name>
</gene>
<keyword evidence="3 6" id="KW-0815">Transposition</keyword>
<evidence type="ECO:0000313" key="7">
    <source>
        <dbReference type="EMBL" id="PKG26564.1"/>
    </source>
</evidence>
<dbReference type="InterPro" id="IPR001207">
    <property type="entry name" value="Transposase_mutator"/>
</dbReference>
<keyword evidence="8" id="KW-1185">Reference proteome</keyword>
<dbReference type="Pfam" id="PF00872">
    <property type="entry name" value="Transposase_mut"/>
    <property type="match status" value="1"/>
</dbReference>
<comment type="caution">
    <text evidence="7">The sequence shown here is derived from an EMBL/GenBank/DDBJ whole genome shotgun (WGS) entry which is preliminary data.</text>
</comment>
<dbReference type="NCBIfam" id="NF033543">
    <property type="entry name" value="transpos_IS256"/>
    <property type="match status" value="1"/>
</dbReference>
<dbReference type="GO" id="GO:0003677">
    <property type="term" value="F:DNA binding"/>
    <property type="evidence" value="ECO:0007669"/>
    <property type="project" value="UniProtKB-UniRule"/>
</dbReference>
<dbReference type="GO" id="GO:0006313">
    <property type="term" value="P:DNA transposition"/>
    <property type="evidence" value="ECO:0007669"/>
    <property type="project" value="UniProtKB-UniRule"/>
</dbReference>
<reference evidence="7 8" key="1">
    <citation type="journal article" date="2010" name="Int. J. Syst. Evol. Microbiol.">
        <title>Bacillus horneckiae sp. nov., isolated from a spacecraft-assembly clean room.</title>
        <authorList>
            <person name="Vaishampayan P."/>
            <person name="Probst A."/>
            <person name="Krishnamurthi S."/>
            <person name="Ghosh S."/>
            <person name="Osman S."/>
            <person name="McDowall A."/>
            <person name="Ruckmani A."/>
            <person name="Mayilraj S."/>
            <person name="Venkateswaran K."/>
        </authorList>
    </citation>
    <scope>NUCLEOTIDE SEQUENCE [LARGE SCALE GENOMIC DNA]</scope>
    <source>
        <strain evidence="8">1PO1SC</strain>
    </source>
</reference>
<evidence type="ECO:0000256" key="2">
    <source>
        <dbReference type="ARBA" id="ARBA00010961"/>
    </source>
</evidence>
<keyword evidence="5 6" id="KW-0233">DNA recombination</keyword>
<dbReference type="Proteomes" id="UP000233343">
    <property type="component" value="Unassembled WGS sequence"/>
</dbReference>
<evidence type="ECO:0000256" key="4">
    <source>
        <dbReference type="ARBA" id="ARBA00023125"/>
    </source>
</evidence>
<evidence type="ECO:0000256" key="1">
    <source>
        <dbReference type="ARBA" id="ARBA00002190"/>
    </source>
</evidence>
<evidence type="ECO:0000256" key="5">
    <source>
        <dbReference type="ARBA" id="ARBA00023172"/>
    </source>
</evidence>
<keyword evidence="6" id="KW-0814">Transposable element</keyword>
<comment type="function">
    <text evidence="1 6">Required for the transposition of the insertion element.</text>
</comment>
<dbReference type="PANTHER" id="PTHR33217:SF8">
    <property type="entry name" value="MUTATOR FAMILY TRANSPOSASE"/>
    <property type="match status" value="1"/>
</dbReference>
<evidence type="ECO:0000256" key="3">
    <source>
        <dbReference type="ARBA" id="ARBA00022578"/>
    </source>
</evidence>
<dbReference type="RefSeq" id="WP_101226412.1">
    <property type="nucleotide sequence ID" value="NZ_JARSFA010000019.1"/>
</dbReference>